<evidence type="ECO:0000256" key="1">
    <source>
        <dbReference type="SAM" id="Phobius"/>
    </source>
</evidence>
<feature type="transmembrane region" description="Helical" evidence="1">
    <location>
        <begin position="30"/>
        <end position="49"/>
    </location>
</feature>
<reference evidence="2 3" key="1">
    <citation type="submission" date="2019-01" db="EMBL/GenBank/DDBJ databases">
        <title>Draft genome sequences of the type strains of six Macrococcus species.</title>
        <authorList>
            <person name="Mazhar S."/>
            <person name="Altermann E."/>
            <person name="Hill C."/>
            <person name="Mcauliffe O."/>
        </authorList>
    </citation>
    <scope>NUCLEOTIDE SEQUENCE [LARGE SCALE GENOMIC DNA]</scope>
    <source>
        <strain evidence="2 3">ATCC 51828</strain>
    </source>
</reference>
<dbReference type="Proteomes" id="UP000295280">
    <property type="component" value="Unassembled WGS sequence"/>
</dbReference>
<accession>A0A9Q8FPP5</accession>
<evidence type="ECO:0000313" key="2">
    <source>
        <dbReference type="EMBL" id="TDL96624.1"/>
    </source>
</evidence>
<gene>
    <name evidence="2" type="ORF">ERX40_09735</name>
</gene>
<organism evidence="2 3">
    <name type="scientific">Macrococcus carouselicus</name>
    <dbReference type="NCBI Taxonomy" id="69969"/>
    <lineage>
        <taxon>Bacteria</taxon>
        <taxon>Bacillati</taxon>
        <taxon>Bacillota</taxon>
        <taxon>Bacilli</taxon>
        <taxon>Bacillales</taxon>
        <taxon>Staphylococcaceae</taxon>
        <taxon>Macrococcus</taxon>
    </lineage>
</organism>
<protein>
    <submittedName>
        <fullName evidence="2">Uncharacterized protein</fullName>
    </submittedName>
</protein>
<proteinExistence type="predicted"/>
<sequence>MDKRIYITIFLVVAFTLYQFYAGYQALAAGYWPGLLSPLMYVGIIGLVINQLMLSNLQSPFMRRYKLPQIIRFSLTLMMMLVGLYAVLLVLNLVAGSIFSAIFSGLLLYSSYMGYQHSLALKNQYRL</sequence>
<keyword evidence="1" id="KW-0812">Transmembrane</keyword>
<comment type="caution">
    <text evidence="2">The sequence shown here is derived from an EMBL/GenBank/DDBJ whole genome shotgun (WGS) entry which is preliminary data.</text>
</comment>
<keyword evidence="1" id="KW-0472">Membrane</keyword>
<feature type="transmembrane region" description="Helical" evidence="1">
    <location>
        <begin position="97"/>
        <end position="115"/>
    </location>
</feature>
<dbReference type="EMBL" id="SCWD01000005">
    <property type="protein sequence ID" value="TDL96624.1"/>
    <property type="molecule type" value="Genomic_DNA"/>
</dbReference>
<dbReference type="OrthoDB" id="2418258at2"/>
<keyword evidence="1" id="KW-1133">Transmembrane helix</keyword>
<evidence type="ECO:0000313" key="3">
    <source>
        <dbReference type="Proteomes" id="UP000295280"/>
    </source>
</evidence>
<dbReference type="RefSeq" id="WP_133418308.1">
    <property type="nucleotide sequence ID" value="NZ_SCWD01000005.1"/>
</dbReference>
<feature type="transmembrane region" description="Helical" evidence="1">
    <location>
        <begin position="5"/>
        <end position="24"/>
    </location>
</feature>
<dbReference type="AlphaFoldDB" id="A0A9Q8FPP5"/>
<keyword evidence="3" id="KW-1185">Reference proteome</keyword>
<feature type="transmembrane region" description="Helical" evidence="1">
    <location>
        <begin position="70"/>
        <end position="91"/>
    </location>
</feature>
<name>A0A9Q8FPP5_9STAP</name>